<dbReference type="Gene3D" id="3.40.50.300">
    <property type="entry name" value="P-loop containing nucleotide triphosphate hydrolases"/>
    <property type="match status" value="2"/>
</dbReference>
<dbReference type="Proteomes" id="UP000249915">
    <property type="component" value="Unassembled WGS sequence"/>
</dbReference>
<dbReference type="InterPro" id="IPR027417">
    <property type="entry name" value="P-loop_NTPase"/>
</dbReference>
<protein>
    <submittedName>
        <fullName evidence="5">Uncharacterized protein</fullName>
    </submittedName>
</protein>
<organism evidence="5 6">
    <name type="scientific">Prauserella muralis</name>
    <dbReference type="NCBI Taxonomy" id="588067"/>
    <lineage>
        <taxon>Bacteria</taxon>
        <taxon>Bacillati</taxon>
        <taxon>Actinomycetota</taxon>
        <taxon>Actinomycetes</taxon>
        <taxon>Pseudonocardiales</taxon>
        <taxon>Pseudonocardiaceae</taxon>
        <taxon>Prauserella</taxon>
    </lineage>
</organism>
<dbReference type="InterPro" id="IPR050107">
    <property type="entry name" value="ABC_carbohydrate_import_ATPase"/>
</dbReference>
<keyword evidence="1" id="KW-0813">Transport</keyword>
<proteinExistence type="predicted"/>
<dbReference type="EMBL" id="MASW01000002">
    <property type="protein sequence ID" value="PXY27903.1"/>
    <property type="molecule type" value="Genomic_DNA"/>
</dbReference>
<evidence type="ECO:0000313" key="5">
    <source>
        <dbReference type="EMBL" id="PXY27903.1"/>
    </source>
</evidence>
<dbReference type="PROSITE" id="PS50893">
    <property type="entry name" value="ABC_TRANSPORTER_2"/>
    <property type="match status" value="2"/>
</dbReference>
<dbReference type="SMART" id="SM00382">
    <property type="entry name" value="AAA"/>
    <property type="match status" value="2"/>
</dbReference>
<name>A0A2V4B1I0_9PSEU</name>
<dbReference type="AlphaFoldDB" id="A0A2V4B1I0"/>
<dbReference type="SUPFAM" id="SSF52540">
    <property type="entry name" value="P-loop containing nucleoside triphosphate hydrolases"/>
    <property type="match status" value="2"/>
</dbReference>
<accession>A0A2V4B1I0</accession>
<dbReference type="OrthoDB" id="7757085at2"/>
<sequence>MPDTSTVTLTGISKSYGIVRALRDVSLEISTGEVLGLIGENGAGKSTLIGVMSGTVRPDAGTMTVDGTDAPLGDPRRLADLGVSVVVQEQALVESLRVYENIYLGREALAGSRGLSRARRLRAAAGELLRDMHIDEFGADAVVAGLTYPQRQLVEIAKAFASAQHTARPPLILLDEPTSALSEHETELLFSLIERWRSRAAFLYVSHILHDVLRVSSRLLVLRDGRVIDTLPNDGVTDARLHELMVGRERSADYYHEEAQRGAVSGRPVVQIVGGGKAGAFTGVDLVVRPGEIVGLAGVIGSGKSELAAAVAGAERLDTGAIVLGGVRRPRWTVPRAVREGVCYVPPERAQDSLFPKLGVRPNISVGFLDVLASRWTRLLRLAAERSRVADLAGRLRIKTPSLATPVGELSGGNQQKAVFARWLARDCRVLVLDDPTRGIDVGTREEIYGLIRELAASGVGILLCTESLEEIIGLADRIVVLRDGRVSAEIPAPATAKPTEVDVVSHMM</sequence>
<dbReference type="PANTHER" id="PTHR43790:SF9">
    <property type="entry name" value="GALACTOFURANOSE TRANSPORTER ATP-BINDING PROTEIN YTFR"/>
    <property type="match status" value="1"/>
</dbReference>
<dbReference type="GO" id="GO:0005524">
    <property type="term" value="F:ATP binding"/>
    <property type="evidence" value="ECO:0007669"/>
    <property type="project" value="UniProtKB-KW"/>
</dbReference>
<dbReference type="CDD" id="cd03215">
    <property type="entry name" value="ABC_Carb_Monos_II"/>
    <property type="match status" value="1"/>
</dbReference>
<dbReference type="InterPro" id="IPR003593">
    <property type="entry name" value="AAA+_ATPase"/>
</dbReference>
<evidence type="ECO:0000256" key="4">
    <source>
        <dbReference type="ARBA" id="ARBA00022840"/>
    </source>
</evidence>
<dbReference type="PANTHER" id="PTHR43790">
    <property type="entry name" value="CARBOHYDRATE TRANSPORT ATP-BINDING PROTEIN MG119-RELATED"/>
    <property type="match status" value="1"/>
</dbReference>
<keyword evidence="4" id="KW-0067">ATP-binding</keyword>
<keyword evidence="6" id="KW-1185">Reference proteome</keyword>
<dbReference type="InterPro" id="IPR017871">
    <property type="entry name" value="ABC_transporter-like_CS"/>
</dbReference>
<evidence type="ECO:0000256" key="1">
    <source>
        <dbReference type="ARBA" id="ARBA00022448"/>
    </source>
</evidence>
<dbReference type="RefSeq" id="WP_112281920.1">
    <property type="nucleotide sequence ID" value="NZ_MASW01000002.1"/>
</dbReference>
<dbReference type="PROSITE" id="PS00211">
    <property type="entry name" value="ABC_TRANSPORTER_1"/>
    <property type="match status" value="1"/>
</dbReference>
<gene>
    <name evidence="5" type="ORF">BAY60_16235</name>
</gene>
<evidence type="ECO:0000313" key="6">
    <source>
        <dbReference type="Proteomes" id="UP000249915"/>
    </source>
</evidence>
<dbReference type="CDD" id="cd03216">
    <property type="entry name" value="ABC_Carb_Monos_I"/>
    <property type="match status" value="1"/>
</dbReference>
<dbReference type="InterPro" id="IPR003439">
    <property type="entry name" value="ABC_transporter-like_ATP-bd"/>
</dbReference>
<evidence type="ECO:0000256" key="3">
    <source>
        <dbReference type="ARBA" id="ARBA00022741"/>
    </source>
</evidence>
<reference evidence="5 6" key="1">
    <citation type="submission" date="2016-07" db="EMBL/GenBank/DDBJ databases">
        <title>Draft genome sequence of Prauserella muralis DSM 45305, isolated from a mould-covered wall in an indoor environment.</title>
        <authorList>
            <person name="Ruckert C."/>
            <person name="Albersmeier A."/>
            <person name="Jiang C.-L."/>
            <person name="Jiang Y."/>
            <person name="Kalinowski J."/>
            <person name="Schneider O."/>
            <person name="Winkler A."/>
            <person name="Zotchev S.B."/>
        </authorList>
    </citation>
    <scope>NUCLEOTIDE SEQUENCE [LARGE SCALE GENOMIC DNA]</scope>
    <source>
        <strain evidence="5 6">DSM 45305</strain>
    </source>
</reference>
<dbReference type="GO" id="GO:0016887">
    <property type="term" value="F:ATP hydrolysis activity"/>
    <property type="evidence" value="ECO:0007669"/>
    <property type="project" value="InterPro"/>
</dbReference>
<evidence type="ECO:0000256" key="2">
    <source>
        <dbReference type="ARBA" id="ARBA00022737"/>
    </source>
</evidence>
<comment type="caution">
    <text evidence="5">The sequence shown here is derived from an EMBL/GenBank/DDBJ whole genome shotgun (WGS) entry which is preliminary data.</text>
</comment>
<dbReference type="Pfam" id="PF00005">
    <property type="entry name" value="ABC_tran"/>
    <property type="match status" value="2"/>
</dbReference>
<keyword evidence="3" id="KW-0547">Nucleotide-binding</keyword>
<keyword evidence="2" id="KW-0677">Repeat</keyword>